<dbReference type="Gene3D" id="3.40.1550.10">
    <property type="entry name" value="CheC-like"/>
    <property type="match status" value="1"/>
</dbReference>
<dbReference type="Pfam" id="PF04509">
    <property type="entry name" value="CheC"/>
    <property type="match status" value="2"/>
</dbReference>
<evidence type="ECO:0000313" key="5">
    <source>
        <dbReference type="EMBL" id="MBC2474728.1"/>
    </source>
</evidence>
<keyword evidence="2" id="KW-0378">Hydrolase</keyword>
<dbReference type="EMBL" id="JABAGV010000016">
    <property type="protein sequence ID" value="MBC2474728.1"/>
    <property type="molecule type" value="Genomic_DNA"/>
</dbReference>
<evidence type="ECO:0000259" key="3">
    <source>
        <dbReference type="Pfam" id="PF04509"/>
    </source>
</evidence>
<dbReference type="PANTHER" id="PTHR43693">
    <property type="entry name" value="PROTEIN PHOSPHATASE CHEZ"/>
    <property type="match status" value="1"/>
</dbReference>
<dbReference type="InterPro" id="IPR028976">
    <property type="entry name" value="CheC-like_sf"/>
</dbReference>
<feature type="domain" description="CheC-like protein" evidence="3">
    <location>
        <begin position="10"/>
        <end position="45"/>
    </location>
</feature>
<dbReference type="Proteomes" id="UP000031866">
    <property type="component" value="Chromosome"/>
</dbReference>
<evidence type="ECO:0000313" key="6">
    <source>
        <dbReference type="EMBL" id="NRT91387.1"/>
    </source>
</evidence>
<dbReference type="SUPFAM" id="SSF103039">
    <property type="entry name" value="CheC-like"/>
    <property type="match status" value="1"/>
</dbReference>
<dbReference type="InterPro" id="IPR050992">
    <property type="entry name" value="CheZ_family_phosphatases"/>
</dbReference>
<reference evidence="9" key="1">
    <citation type="submission" date="2014-12" db="EMBL/GenBank/DDBJ databases">
        <title>Genome sequence of Clostridium beijerinckii strain 59B.</title>
        <authorList>
            <person name="Little G.T."/>
            <person name="Minton N.P."/>
        </authorList>
    </citation>
    <scope>NUCLEOTIDE SEQUENCE [LARGE SCALE GENOMIC DNA]</scope>
    <source>
        <strain evidence="9">59B</strain>
    </source>
</reference>
<dbReference type="GO" id="GO:0006935">
    <property type="term" value="P:chemotaxis"/>
    <property type="evidence" value="ECO:0007669"/>
    <property type="project" value="UniProtKB-KW"/>
</dbReference>
<evidence type="ECO:0000313" key="9">
    <source>
        <dbReference type="Proteomes" id="UP000031866"/>
    </source>
</evidence>
<protein>
    <submittedName>
        <fullName evidence="4">CheY-P-specific phosphatase CheC</fullName>
    </submittedName>
    <submittedName>
        <fullName evidence="5">Chemotaxis protein CheC</fullName>
    </submittedName>
</protein>
<dbReference type="EMBL" id="JABSXK010000001">
    <property type="protein sequence ID" value="NRV09821.1"/>
    <property type="molecule type" value="Genomic_DNA"/>
</dbReference>
<dbReference type="RefSeq" id="WP_012060463.1">
    <property type="nucleotide sequence ID" value="NZ_CP010086.2"/>
</dbReference>
<name>A0A0B5QWK4_CLOBE</name>
<dbReference type="CDD" id="cd17909">
    <property type="entry name" value="CheC_ClassI"/>
    <property type="match status" value="1"/>
</dbReference>
<dbReference type="Proteomes" id="UP001194098">
    <property type="component" value="Unassembled WGS sequence"/>
</dbReference>
<dbReference type="KEGG" id="cbei:LF65_04830"/>
<reference evidence="8" key="5">
    <citation type="submission" date="2020-06" db="EMBL/GenBank/DDBJ databases">
        <title>Genomic insights into acetone-butanol-ethanol (ABE) fermentation by sequencing solventogenic clostridia strains.</title>
        <authorList>
            <person name="Brown S."/>
        </authorList>
    </citation>
    <scope>NUCLEOTIDE SEQUENCE</scope>
    <source>
        <strain evidence="8">DJ123</strain>
        <strain evidence="7">DJ126</strain>
    </source>
</reference>
<proteinExistence type="predicted"/>
<dbReference type="EMBL" id="JABTDW010000001">
    <property type="protein sequence ID" value="NSB12935.1"/>
    <property type="molecule type" value="Genomic_DNA"/>
</dbReference>
<evidence type="ECO:0000256" key="1">
    <source>
        <dbReference type="ARBA" id="ARBA00022500"/>
    </source>
</evidence>
<reference evidence="4" key="2">
    <citation type="submission" date="2016-02" db="EMBL/GenBank/DDBJ databases">
        <title>Genome sequence of Clostridium beijerinckii strain 59B.</title>
        <authorList>
            <person name="Little G.T."/>
            <person name="Minton N.P."/>
        </authorList>
    </citation>
    <scope>NUCLEOTIDE SEQUENCE</scope>
    <source>
        <strain evidence="4">NCIMB 14988</strain>
    </source>
</reference>
<dbReference type="AlphaFoldDB" id="A0A0B5QWK4"/>
<dbReference type="GO" id="GO:0016787">
    <property type="term" value="F:hydrolase activity"/>
    <property type="evidence" value="ECO:0007669"/>
    <property type="project" value="UniProtKB-KW"/>
</dbReference>
<reference evidence="6" key="4">
    <citation type="submission" date="2020-05" db="EMBL/GenBank/DDBJ databases">
        <authorList>
            <person name="Brown S."/>
            <person name="Huntemann M."/>
            <person name="Clum A."/>
            <person name="Spunde A."/>
            <person name="Palaniappan K."/>
            <person name="Ritter S."/>
            <person name="Mikhailova N."/>
            <person name="Chen I.-M."/>
            <person name="Stamatis D."/>
            <person name="Reddy T."/>
            <person name="O'Malley R."/>
            <person name="Daum C."/>
            <person name="Shapiro N."/>
            <person name="Ivanova N."/>
            <person name="Kyrpides N."/>
            <person name="Woyke T."/>
        </authorList>
    </citation>
    <scope>NUCLEOTIDE SEQUENCE</scope>
    <source>
        <strain evidence="6">DJ080</strain>
    </source>
</reference>
<sequence>MEYSNLSTLQLDALKEVSNIGAGNAATALSMMMGKKVDMTVPAVNVVKLEEVFQESGECAVAGTVVRVLGDISGNMLLVFEQETAENVIKKLVGSKQSPESEMGSSVLCEIANIISASYMNAIAQLTNLVMAPSVPATSFDMLGAILTTTFIESNQYDEYILDIETVFLDSDTEENIGGHFYYIPMPGSLEKILKSIGIN</sequence>
<evidence type="ECO:0000256" key="2">
    <source>
        <dbReference type="ARBA" id="ARBA00022801"/>
    </source>
</evidence>
<reference evidence="5" key="6">
    <citation type="journal article" date="2022" name="Nat. Biotechnol.">
        <title>Carbon-negative production of acetone and isopropanol by gas fermentation at industrial pilot scale.</title>
        <authorList>
            <person name="Liew F.E."/>
            <person name="Nogle R."/>
            <person name="Abdalla T."/>
            <person name="Rasor B.J."/>
            <person name="Canter C."/>
            <person name="Jensen R.O."/>
            <person name="Wang L."/>
            <person name="Strutz J."/>
            <person name="Chirania P."/>
            <person name="De Tissera S."/>
            <person name="Mueller A.P."/>
            <person name="Ruan Z."/>
            <person name="Gao A."/>
            <person name="Tran L."/>
            <person name="Engle N.L."/>
            <person name="Bromley J.C."/>
            <person name="Daniell J."/>
            <person name="Conrado R."/>
            <person name="Tschaplinski T.J."/>
            <person name="Giannone R.J."/>
            <person name="Hettich R.L."/>
            <person name="Karim A.S."/>
            <person name="Simpson S.D."/>
            <person name="Brown S.D."/>
            <person name="Leang C."/>
            <person name="Jewett M.C."/>
            <person name="Kopke M."/>
        </authorList>
    </citation>
    <scope>NUCLEOTIDE SEQUENCE</scope>
    <source>
        <strain evidence="5">DJ015</strain>
        <strain evidence="6">DJ080</strain>
    </source>
</reference>
<dbReference type="OrthoDB" id="9812187at2"/>
<dbReference type="STRING" id="1520.LF65_04830"/>
<evidence type="ECO:0000313" key="8">
    <source>
        <dbReference type="EMBL" id="NSB12935.1"/>
    </source>
</evidence>
<dbReference type="OMA" id="APGNMFF"/>
<dbReference type="Proteomes" id="UP000822184">
    <property type="component" value="Unassembled WGS sequence"/>
</dbReference>
<gene>
    <name evidence="6" type="ORF">B0H41_005066</name>
    <name evidence="8" type="ORF">BCD95_001194</name>
    <name evidence="7" type="ORF">DFH45_002784</name>
    <name evidence="5" type="ORF">HGI39_08430</name>
    <name evidence="4" type="ORF">LF65_04830</name>
</gene>
<evidence type="ECO:0000313" key="7">
    <source>
        <dbReference type="EMBL" id="NRV09821.1"/>
    </source>
</evidence>
<dbReference type="InterPro" id="IPR007597">
    <property type="entry name" value="CheC"/>
</dbReference>
<accession>A0A0B5QWK4</accession>
<dbReference type="PANTHER" id="PTHR43693:SF1">
    <property type="entry name" value="PROTEIN PHOSPHATASE CHEZ"/>
    <property type="match status" value="1"/>
</dbReference>
<dbReference type="Proteomes" id="UP000821656">
    <property type="component" value="Unassembled WGS sequence"/>
</dbReference>
<reference evidence="5" key="3">
    <citation type="submission" date="2020-04" db="EMBL/GenBank/DDBJ databases">
        <authorList>
            <person name="Brown S."/>
        </authorList>
    </citation>
    <scope>NUCLEOTIDE SEQUENCE</scope>
    <source>
        <strain evidence="5">DJ015</strain>
    </source>
</reference>
<evidence type="ECO:0000313" key="4">
    <source>
        <dbReference type="EMBL" id="AJH01359.1"/>
    </source>
</evidence>
<organism evidence="4 9">
    <name type="scientific">Clostridium beijerinckii</name>
    <name type="common">Clostridium MP</name>
    <dbReference type="NCBI Taxonomy" id="1520"/>
    <lineage>
        <taxon>Bacteria</taxon>
        <taxon>Bacillati</taxon>
        <taxon>Bacillota</taxon>
        <taxon>Clostridia</taxon>
        <taxon>Eubacteriales</taxon>
        <taxon>Clostridiaceae</taxon>
        <taxon>Clostridium</taxon>
    </lineage>
</organism>
<feature type="domain" description="CheC-like protein" evidence="3">
    <location>
        <begin position="103"/>
        <end position="139"/>
    </location>
</feature>
<keyword evidence="1" id="KW-0145">Chemotaxis</keyword>
<dbReference type="EMBL" id="CP010086">
    <property type="protein sequence ID" value="AJH01359.1"/>
    <property type="molecule type" value="Genomic_DNA"/>
</dbReference>
<dbReference type="EMBL" id="JABSWW010000001">
    <property type="protein sequence ID" value="NRT91387.1"/>
    <property type="molecule type" value="Genomic_DNA"/>
</dbReference>
<dbReference type="Proteomes" id="UP001193748">
    <property type="component" value="Unassembled WGS sequence"/>
</dbReference>